<feature type="signal peptide" evidence="1">
    <location>
        <begin position="1"/>
        <end position="19"/>
    </location>
</feature>
<protein>
    <recommendedName>
        <fullName evidence="4">Hydrophobin</fullName>
    </recommendedName>
</protein>
<evidence type="ECO:0000313" key="3">
    <source>
        <dbReference type="Proteomes" id="UP000054032"/>
    </source>
</evidence>
<dbReference type="AlphaFoldDB" id="W6YX83"/>
<reference evidence="2 3" key="1">
    <citation type="journal article" date="2013" name="PLoS Genet.">
        <title>Comparative genome structure, secondary metabolite, and effector coding capacity across Cochliobolus pathogens.</title>
        <authorList>
            <person name="Condon B.J."/>
            <person name="Leng Y."/>
            <person name="Wu D."/>
            <person name="Bushley K.E."/>
            <person name="Ohm R.A."/>
            <person name="Otillar R."/>
            <person name="Martin J."/>
            <person name="Schackwitz W."/>
            <person name="Grimwood J."/>
            <person name="MohdZainudin N."/>
            <person name="Xue C."/>
            <person name="Wang R."/>
            <person name="Manning V.A."/>
            <person name="Dhillon B."/>
            <person name="Tu Z.J."/>
            <person name="Steffenson B.J."/>
            <person name="Salamov A."/>
            <person name="Sun H."/>
            <person name="Lowry S."/>
            <person name="LaButti K."/>
            <person name="Han J."/>
            <person name="Copeland A."/>
            <person name="Lindquist E."/>
            <person name="Barry K."/>
            <person name="Schmutz J."/>
            <person name="Baker S.E."/>
            <person name="Ciuffetti L.M."/>
            <person name="Grigoriev I.V."/>
            <person name="Zhong S."/>
            <person name="Turgeon B.G."/>
        </authorList>
    </citation>
    <scope>NUCLEOTIDE SEQUENCE [LARGE SCALE GENOMIC DNA]</scope>
    <source>
        <strain evidence="2 3">ATCC 44560</strain>
    </source>
</reference>
<evidence type="ECO:0000313" key="2">
    <source>
        <dbReference type="EMBL" id="EUC44007.1"/>
    </source>
</evidence>
<evidence type="ECO:0000256" key="1">
    <source>
        <dbReference type="SAM" id="SignalP"/>
    </source>
</evidence>
<gene>
    <name evidence="2" type="ORF">COCMIDRAFT_27613</name>
</gene>
<organism evidence="2 3">
    <name type="scientific">Bipolaris oryzae ATCC 44560</name>
    <dbReference type="NCBI Taxonomy" id="930090"/>
    <lineage>
        <taxon>Eukaryota</taxon>
        <taxon>Fungi</taxon>
        <taxon>Dikarya</taxon>
        <taxon>Ascomycota</taxon>
        <taxon>Pezizomycotina</taxon>
        <taxon>Dothideomycetes</taxon>
        <taxon>Pleosporomycetidae</taxon>
        <taxon>Pleosporales</taxon>
        <taxon>Pleosporineae</taxon>
        <taxon>Pleosporaceae</taxon>
        <taxon>Bipolaris</taxon>
    </lineage>
</organism>
<proteinExistence type="predicted"/>
<dbReference type="GeneID" id="19121150"/>
<feature type="chain" id="PRO_5004886207" description="Hydrophobin" evidence="1">
    <location>
        <begin position="20"/>
        <end position="111"/>
    </location>
</feature>
<accession>W6YX83</accession>
<dbReference type="KEGG" id="bor:COCMIDRAFT_27613"/>
<dbReference type="EMBL" id="KI964014">
    <property type="protein sequence ID" value="EUC44007.1"/>
    <property type="molecule type" value="Genomic_DNA"/>
</dbReference>
<sequence>MKSILVTVFLLLAPAQVLANYPVKLCCGPGTQGRDKDPPFNCENHSGSMLCCVNADKADPQDKCKVGMDAHRLAVAGLENPERRGHDTCRYTVGRDPVHGFRWCAKTGSSW</sequence>
<dbReference type="HOGENOM" id="CLU_2157927_0_0_1"/>
<dbReference type="Proteomes" id="UP000054032">
    <property type="component" value="Unassembled WGS sequence"/>
</dbReference>
<evidence type="ECO:0008006" key="4">
    <source>
        <dbReference type="Google" id="ProtNLM"/>
    </source>
</evidence>
<dbReference type="RefSeq" id="XP_007689476.1">
    <property type="nucleotide sequence ID" value="XM_007691286.1"/>
</dbReference>
<keyword evidence="3" id="KW-1185">Reference proteome</keyword>
<name>W6YX83_COCMI</name>
<keyword evidence="1" id="KW-0732">Signal</keyword>